<organism evidence="2 3">
    <name type="scientific">Hyaloscypha hepaticicola</name>
    <dbReference type="NCBI Taxonomy" id="2082293"/>
    <lineage>
        <taxon>Eukaryota</taxon>
        <taxon>Fungi</taxon>
        <taxon>Dikarya</taxon>
        <taxon>Ascomycota</taxon>
        <taxon>Pezizomycotina</taxon>
        <taxon>Leotiomycetes</taxon>
        <taxon>Helotiales</taxon>
        <taxon>Hyaloscyphaceae</taxon>
        <taxon>Hyaloscypha</taxon>
    </lineage>
</organism>
<evidence type="ECO:0000313" key="3">
    <source>
        <dbReference type="Proteomes" id="UP000235672"/>
    </source>
</evidence>
<keyword evidence="1" id="KW-0732">Signal</keyword>
<evidence type="ECO:0000313" key="2">
    <source>
        <dbReference type="EMBL" id="PMD12080.1"/>
    </source>
</evidence>
<reference evidence="2 3" key="1">
    <citation type="submission" date="2016-05" db="EMBL/GenBank/DDBJ databases">
        <title>A degradative enzymes factory behind the ericoid mycorrhizal symbiosis.</title>
        <authorList>
            <consortium name="DOE Joint Genome Institute"/>
            <person name="Martino E."/>
            <person name="Morin E."/>
            <person name="Grelet G."/>
            <person name="Kuo A."/>
            <person name="Kohler A."/>
            <person name="Daghino S."/>
            <person name="Barry K."/>
            <person name="Choi C."/>
            <person name="Cichocki N."/>
            <person name="Clum A."/>
            <person name="Copeland A."/>
            <person name="Hainaut M."/>
            <person name="Haridas S."/>
            <person name="Labutti K."/>
            <person name="Lindquist E."/>
            <person name="Lipzen A."/>
            <person name="Khouja H.-R."/>
            <person name="Murat C."/>
            <person name="Ohm R."/>
            <person name="Olson A."/>
            <person name="Spatafora J."/>
            <person name="Veneault-Fourrey C."/>
            <person name="Henrissat B."/>
            <person name="Grigoriev I."/>
            <person name="Martin F."/>
            <person name="Perotto S."/>
        </authorList>
    </citation>
    <scope>NUCLEOTIDE SEQUENCE [LARGE SCALE GENOMIC DNA]</scope>
    <source>
        <strain evidence="2 3">UAMH 7357</strain>
    </source>
</reference>
<dbReference type="InterPro" id="IPR021838">
    <property type="entry name" value="DUF3431"/>
</dbReference>
<sequence length="305" mass="35570">MARSWRLYLFGAVCFFLAIAYFKPASQPHNLSWTSPGLYSDGNTLATVVVAALKKDDVRWIDIGYWDVWKYEVDNPNAKHAVPKNKGHEAMVYLTHIINEYDNLAPRVIFLHAGRYQWHNDHPRYDLKRNLQDLRLKHVDDEGYVSLRCHWFQGCPSAINLTKAPYLDPLRQNPTAAFDHLYTSTLTHLFPTLPISKTVASTCCSQFAVTASAIRTHEKDVYIKLRKWLMDTEMDDYDSGRVLEYMWHILFGKEAVNCPDADDCYCRLYGKCGLKCQEGDCGVYQYPLKIPRLKTWWWWFKHLFG</sequence>
<dbReference type="OrthoDB" id="426718at2759"/>
<accession>A0A2J6PDG7</accession>
<name>A0A2J6PDG7_9HELO</name>
<feature type="chain" id="PRO_5014405399" evidence="1">
    <location>
        <begin position="21"/>
        <end position="305"/>
    </location>
</feature>
<keyword evidence="3" id="KW-1185">Reference proteome</keyword>
<dbReference type="PANTHER" id="PTHR37490">
    <property type="entry name" value="EXPRESSED PROTEIN"/>
    <property type="match status" value="1"/>
</dbReference>
<dbReference type="PANTHER" id="PTHR37490:SF3">
    <property type="entry name" value="DUF3431 DOMAIN CONTAINING PROTEIN"/>
    <property type="match status" value="1"/>
</dbReference>
<dbReference type="AlphaFoldDB" id="A0A2J6PDG7"/>
<gene>
    <name evidence="2" type="ORF">NA56DRAFT_652746</name>
</gene>
<evidence type="ECO:0000256" key="1">
    <source>
        <dbReference type="SAM" id="SignalP"/>
    </source>
</evidence>
<dbReference type="EMBL" id="KZ613567">
    <property type="protein sequence ID" value="PMD12080.1"/>
    <property type="molecule type" value="Genomic_DNA"/>
</dbReference>
<protein>
    <submittedName>
        <fullName evidence="2">Uncharacterized protein</fullName>
    </submittedName>
</protein>
<dbReference type="Proteomes" id="UP000235672">
    <property type="component" value="Unassembled WGS sequence"/>
</dbReference>
<proteinExistence type="predicted"/>
<dbReference type="Pfam" id="PF11913">
    <property type="entry name" value="DUF3431"/>
    <property type="match status" value="1"/>
</dbReference>
<feature type="signal peptide" evidence="1">
    <location>
        <begin position="1"/>
        <end position="20"/>
    </location>
</feature>